<sequence length="240" mass="26838">MSSDQTSRPRRLHRVRRALQNIRDSYTISRRTYPWVGWAMLGSAVALVGLAVWVSVLSSQPLWYWLPLAVLLALTVCMVILSLTVRRASYTQLEGTPGAAKAVLDQAGRGWYVESQPVAVSPRTMDLVWRMVGRPGVVLVAEGAVSHTRRMLEEEERKVRRVLSTVPVHVIHVGTGTGQVRLTELSRTLRQLPTKPTRLTDNEISQVSKRLESLASKGMSMPRGVDPSKARIDRRALRGR</sequence>
<keyword evidence="2" id="KW-1133">Transmembrane helix</keyword>
<dbReference type="Proteomes" id="UP000273001">
    <property type="component" value="Chromosome"/>
</dbReference>
<dbReference type="InterPro" id="IPR025445">
    <property type="entry name" value="DUF4191"/>
</dbReference>
<name>A0ABN5PRN9_9ACTO</name>
<feature type="region of interest" description="Disordered" evidence="1">
    <location>
        <begin position="216"/>
        <end position="240"/>
    </location>
</feature>
<organism evidence="3 4">
    <name type="scientific">Actinomyces lilanjuaniae</name>
    <dbReference type="NCBI Taxonomy" id="2321394"/>
    <lineage>
        <taxon>Bacteria</taxon>
        <taxon>Bacillati</taxon>
        <taxon>Actinomycetota</taxon>
        <taxon>Actinomycetes</taxon>
        <taxon>Actinomycetales</taxon>
        <taxon>Actinomycetaceae</taxon>
        <taxon>Actinomyces</taxon>
    </lineage>
</organism>
<dbReference type="RefSeq" id="WP_119834967.1">
    <property type="nucleotide sequence ID" value="NZ_CP032514.1"/>
</dbReference>
<evidence type="ECO:0000313" key="4">
    <source>
        <dbReference type="Proteomes" id="UP000273001"/>
    </source>
</evidence>
<accession>A0ABN5PRN9</accession>
<evidence type="ECO:0000256" key="1">
    <source>
        <dbReference type="SAM" id="MobiDB-lite"/>
    </source>
</evidence>
<reference evidence="3 4" key="1">
    <citation type="submission" date="2018-09" db="EMBL/GenBank/DDBJ databases">
        <authorList>
            <person name="Li J."/>
        </authorList>
    </citation>
    <scope>NUCLEOTIDE SEQUENCE [LARGE SCALE GENOMIC DNA]</scope>
    <source>
        <strain evidence="3 4">2129</strain>
    </source>
</reference>
<protein>
    <submittedName>
        <fullName evidence="3">DUF4191 family protein</fullName>
    </submittedName>
</protein>
<keyword evidence="2" id="KW-0472">Membrane</keyword>
<feature type="transmembrane region" description="Helical" evidence="2">
    <location>
        <begin position="35"/>
        <end position="56"/>
    </location>
</feature>
<feature type="transmembrane region" description="Helical" evidence="2">
    <location>
        <begin position="62"/>
        <end position="83"/>
    </location>
</feature>
<feature type="compositionally biased region" description="Basic and acidic residues" evidence="1">
    <location>
        <begin position="226"/>
        <end position="240"/>
    </location>
</feature>
<proteinExistence type="predicted"/>
<gene>
    <name evidence="3" type="ORF">D5R93_06040</name>
</gene>
<keyword evidence="4" id="KW-1185">Reference proteome</keyword>
<evidence type="ECO:0000256" key="2">
    <source>
        <dbReference type="SAM" id="Phobius"/>
    </source>
</evidence>
<dbReference type="Pfam" id="PF13829">
    <property type="entry name" value="DUF4191"/>
    <property type="match status" value="1"/>
</dbReference>
<evidence type="ECO:0000313" key="3">
    <source>
        <dbReference type="EMBL" id="AYD89719.1"/>
    </source>
</evidence>
<dbReference type="EMBL" id="CP032514">
    <property type="protein sequence ID" value="AYD89719.1"/>
    <property type="molecule type" value="Genomic_DNA"/>
</dbReference>
<keyword evidence="2" id="KW-0812">Transmembrane</keyword>